<sequence length="538" mass="59595">MSSSNRSGTIKRTGPKLQLNAETAFASLLVAPPAQTGMDIAPKDDVFPGLFMNVSIHEIDFFDKNPRIHHDPEQYGHIKQSIRETGVQQPVHITRRPGDSRFVLAQGGNTRLKIVQELFAETGDERFAVIPAIFAEYTSEADIQIAHLIENEQRAEMCFWDKAQAYVAIRGMFQAESEKRLSLRELEQLFLTHGLSLSYKTLGLMFFAADHLNDLGILAQHLSNPKTFDIRKLYNQFQDALKTIGSLPQLDGFWSSNLSAWAIEQSGTETRELDIASLNRYLQQRFAETFGDMALQQIQGQQAAKTTPNSGLPESDNHTIKSAVTAADTVKPAETVSNVPTTPDTTTTVVQPLDAVAQRHDARSAIATAATSLYANRETALQALHHAVRGLLSMVGLEDCFHGHQAFPYSFYLEYPDFQNIPQTNPQAVFAIDHLHEEAGNVFAFLCRVSGQDMLMGSAFMEAKNPILMLPKTSAVRAAYQDADILDEYSTMGIGERVYLLDRVLEWQTADTPYTAPVAAILTAMRAVRAFDMGGSHA</sequence>
<evidence type="ECO:0000313" key="3">
    <source>
        <dbReference type="Proteomes" id="UP000768471"/>
    </source>
</evidence>
<gene>
    <name evidence="2" type="ORF">H9Q10_06200</name>
</gene>
<accession>A0ABS0NAF5</accession>
<dbReference type="Proteomes" id="UP000768471">
    <property type="component" value="Unassembled WGS sequence"/>
</dbReference>
<name>A0ABS0NAF5_9NEIS</name>
<dbReference type="PANTHER" id="PTHR33375">
    <property type="entry name" value="CHROMOSOME-PARTITIONING PROTEIN PARB-RELATED"/>
    <property type="match status" value="1"/>
</dbReference>
<dbReference type="InterPro" id="IPR003115">
    <property type="entry name" value="ParB_N"/>
</dbReference>
<dbReference type="Gene3D" id="3.90.1530.10">
    <property type="entry name" value="Conserved hypothetical protein from pyrococcus furiosus pfu- 392566-001, ParB domain"/>
    <property type="match status" value="1"/>
</dbReference>
<dbReference type="SMART" id="SM00470">
    <property type="entry name" value="ParB"/>
    <property type="match status" value="1"/>
</dbReference>
<reference evidence="2 3" key="1">
    <citation type="submission" date="2020-09" db="EMBL/GenBank/DDBJ databases">
        <title>Eikenella S3660 sp. nov., isolated from a throat swab.</title>
        <authorList>
            <person name="Buhl M."/>
        </authorList>
    </citation>
    <scope>NUCLEOTIDE SEQUENCE [LARGE SCALE GENOMIC DNA]</scope>
    <source>
        <strain evidence="2 3">S3360</strain>
    </source>
</reference>
<dbReference type="PANTHER" id="PTHR33375:SF1">
    <property type="entry name" value="CHROMOSOME-PARTITIONING PROTEIN PARB-RELATED"/>
    <property type="match status" value="1"/>
</dbReference>
<organism evidence="2 3">
    <name type="scientific">Eikenella glucosivorans</name>
    <dbReference type="NCBI Taxonomy" id="2766967"/>
    <lineage>
        <taxon>Bacteria</taxon>
        <taxon>Pseudomonadati</taxon>
        <taxon>Pseudomonadota</taxon>
        <taxon>Betaproteobacteria</taxon>
        <taxon>Neisseriales</taxon>
        <taxon>Neisseriaceae</taxon>
        <taxon>Eikenella</taxon>
    </lineage>
</organism>
<dbReference type="InterPro" id="IPR050336">
    <property type="entry name" value="Chromosome_partition/occlusion"/>
</dbReference>
<keyword evidence="3" id="KW-1185">Reference proteome</keyword>
<dbReference type="InterPro" id="IPR036086">
    <property type="entry name" value="ParB/Sulfiredoxin_sf"/>
</dbReference>
<dbReference type="EMBL" id="JACSGR010000004">
    <property type="protein sequence ID" value="MBH5329260.1"/>
    <property type="molecule type" value="Genomic_DNA"/>
</dbReference>
<comment type="caution">
    <text evidence="2">The sequence shown here is derived from an EMBL/GenBank/DDBJ whole genome shotgun (WGS) entry which is preliminary data.</text>
</comment>
<protein>
    <submittedName>
        <fullName evidence="2">Chromosome partitioning protein ParB</fullName>
    </submittedName>
</protein>
<dbReference type="RefSeq" id="WP_197903098.1">
    <property type="nucleotide sequence ID" value="NZ_JACSGR010000004.1"/>
</dbReference>
<evidence type="ECO:0000313" key="2">
    <source>
        <dbReference type="EMBL" id="MBH5329260.1"/>
    </source>
</evidence>
<evidence type="ECO:0000259" key="1">
    <source>
        <dbReference type="SMART" id="SM00470"/>
    </source>
</evidence>
<feature type="domain" description="ParB-like N-terminal" evidence="1">
    <location>
        <begin position="52"/>
        <end position="152"/>
    </location>
</feature>
<dbReference type="Pfam" id="PF02195">
    <property type="entry name" value="ParB_N"/>
    <property type="match status" value="1"/>
</dbReference>
<proteinExistence type="predicted"/>
<dbReference type="SUPFAM" id="SSF110849">
    <property type="entry name" value="ParB/Sulfiredoxin"/>
    <property type="match status" value="1"/>
</dbReference>